<evidence type="ECO:0000259" key="1">
    <source>
        <dbReference type="PROSITE" id="PS50042"/>
    </source>
</evidence>
<dbReference type="InterPro" id="IPR000595">
    <property type="entry name" value="cNMP-bd_dom"/>
</dbReference>
<dbReference type="Pfam" id="PF00027">
    <property type="entry name" value="cNMP_binding"/>
    <property type="match status" value="1"/>
</dbReference>
<dbReference type="PATRIC" id="fig|1255043.3.peg.1894"/>
<name>L0DWZ6_THIND</name>
<dbReference type="SUPFAM" id="SSF46785">
    <property type="entry name" value="Winged helix' DNA-binding domain"/>
    <property type="match status" value="1"/>
</dbReference>
<dbReference type="GO" id="GO:0016301">
    <property type="term" value="F:kinase activity"/>
    <property type="evidence" value="ECO:0007669"/>
    <property type="project" value="UniProtKB-KW"/>
</dbReference>
<feature type="domain" description="Cyclic nucleotide-binding" evidence="1">
    <location>
        <begin position="1"/>
        <end position="86"/>
    </location>
</feature>
<dbReference type="PROSITE" id="PS50042">
    <property type="entry name" value="CNMP_BINDING_3"/>
    <property type="match status" value="1"/>
</dbReference>
<dbReference type="Gene3D" id="2.60.120.10">
    <property type="entry name" value="Jelly Rolls"/>
    <property type="match status" value="1"/>
</dbReference>
<gene>
    <name evidence="2" type="ordered locus">TVNIR_1871</name>
</gene>
<dbReference type="PANTHER" id="PTHR24567:SF74">
    <property type="entry name" value="HTH-TYPE TRANSCRIPTIONAL REGULATOR ARCR"/>
    <property type="match status" value="1"/>
</dbReference>
<protein>
    <submittedName>
        <fullName evidence="2">cAMP-binding protein-catabolite gene activator and regulatory subunit of cAMP-dependent protein kinase</fullName>
    </submittedName>
</protein>
<evidence type="ECO:0000313" key="3">
    <source>
        <dbReference type="Proteomes" id="UP000010809"/>
    </source>
</evidence>
<organism evidence="2 3">
    <name type="scientific">Thioalkalivibrio nitratireducens (strain DSM 14787 / UNIQEM 213 / ALEN2)</name>
    <dbReference type="NCBI Taxonomy" id="1255043"/>
    <lineage>
        <taxon>Bacteria</taxon>
        <taxon>Pseudomonadati</taxon>
        <taxon>Pseudomonadota</taxon>
        <taxon>Gammaproteobacteria</taxon>
        <taxon>Chromatiales</taxon>
        <taxon>Ectothiorhodospiraceae</taxon>
        <taxon>Thioalkalivibrio</taxon>
    </lineage>
</organism>
<dbReference type="RefSeq" id="WP_015258659.1">
    <property type="nucleotide sequence ID" value="NC_019902.2"/>
</dbReference>
<dbReference type="Proteomes" id="UP000010809">
    <property type="component" value="Chromosome"/>
</dbReference>
<evidence type="ECO:0000313" key="2">
    <source>
        <dbReference type="EMBL" id="AGA33532.1"/>
    </source>
</evidence>
<keyword evidence="3" id="KW-1185">Reference proteome</keyword>
<dbReference type="GO" id="GO:0005829">
    <property type="term" value="C:cytosol"/>
    <property type="evidence" value="ECO:0007669"/>
    <property type="project" value="TreeGrafter"/>
</dbReference>
<sequence>MQPVLRQLPAGALLFHRNAPAYGIFRLVTGRVRLERVTPDGTTVPVHTVRPGELFAEASLFSSCYHCDARVVHDAELHFYPRTALVARFRGDPNALFDFAAGLARRVQGLRTRLEVRQVRAAAERLLLFLRLQVDAGRFYRPEGTWKDVAEEIGLTHEALYRALAKLEATGRIERLRGAVRVLRTRPG</sequence>
<dbReference type="AlphaFoldDB" id="L0DWZ6"/>
<proteinExistence type="predicted"/>
<dbReference type="GO" id="GO:0003700">
    <property type="term" value="F:DNA-binding transcription factor activity"/>
    <property type="evidence" value="ECO:0007669"/>
    <property type="project" value="TreeGrafter"/>
</dbReference>
<dbReference type="KEGG" id="tni:TVNIR_1871"/>
<dbReference type="eggNOG" id="COG0664">
    <property type="taxonomic scope" value="Bacteria"/>
</dbReference>
<dbReference type="InterPro" id="IPR018490">
    <property type="entry name" value="cNMP-bd_dom_sf"/>
</dbReference>
<reference evidence="2" key="1">
    <citation type="submission" date="2015-12" db="EMBL/GenBank/DDBJ databases">
        <authorList>
            <person name="Tikhonova T.V."/>
            <person name="Pavlov A.R."/>
            <person name="Beletsky A.V."/>
            <person name="Mardanov A.V."/>
            <person name="Sorokin D.Y."/>
            <person name="Ravin N.V."/>
            <person name="Popov V.O."/>
        </authorList>
    </citation>
    <scope>NUCLEOTIDE SEQUENCE</scope>
    <source>
        <strain evidence="2">DSM 14787</strain>
    </source>
</reference>
<dbReference type="CDD" id="cd00038">
    <property type="entry name" value="CAP_ED"/>
    <property type="match status" value="1"/>
</dbReference>
<dbReference type="InterPro" id="IPR036390">
    <property type="entry name" value="WH_DNA-bd_sf"/>
</dbReference>
<accession>L0DWZ6</accession>
<dbReference type="HOGENOM" id="CLU_075053_4_2_6"/>
<dbReference type="SUPFAM" id="SSF51206">
    <property type="entry name" value="cAMP-binding domain-like"/>
    <property type="match status" value="1"/>
</dbReference>
<dbReference type="InterPro" id="IPR050397">
    <property type="entry name" value="Env_Response_Regulators"/>
</dbReference>
<dbReference type="InterPro" id="IPR014710">
    <property type="entry name" value="RmlC-like_jellyroll"/>
</dbReference>
<dbReference type="PANTHER" id="PTHR24567">
    <property type="entry name" value="CRP FAMILY TRANSCRIPTIONAL REGULATORY PROTEIN"/>
    <property type="match status" value="1"/>
</dbReference>
<dbReference type="EMBL" id="CP003989">
    <property type="protein sequence ID" value="AGA33532.1"/>
    <property type="molecule type" value="Genomic_DNA"/>
</dbReference>
<dbReference type="STRING" id="1255043.TVNIR_1871"/>